<dbReference type="RefSeq" id="WP_103861269.1">
    <property type="nucleotide sequence ID" value="NZ_CAKLIB010000004.1"/>
</dbReference>
<keyword evidence="1" id="KW-0175">Coiled coil</keyword>
<feature type="coiled-coil region" evidence="1">
    <location>
        <begin position="225"/>
        <end position="252"/>
    </location>
</feature>
<dbReference type="EMBL" id="JACDRT010000002">
    <property type="protein sequence ID" value="MBA0157934.1"/>
    <property type="molecule type" value="Genomic_DNA"/>
</dbReference>
<dbReference type="InterPro" id="IPR052785">
    <property type="entry name" value="Enterotoxin_cmpnt"/>
</dbReference>
<evidence type="ECO:0000256" key="2">
    <source>
        <dbReference type="SAM" id="Phobius"/>
    </source>
</evidence>
<keyword evidence="2" id="KW-1133">Transmembrane helix</keyword>
<evidence type="ECO:0000256" key="1">
    <source>
        <dbReference type="SAM" id="Coils"/>
    </source>
</evidence>
<feature type="transmembrane region" description="Helical" evidence="2">
    <location>
        <begin position="201"/>
        <end position="226"/>
    </location>
</feature>
<accession>A0AAW3RP30</accession>
<evidence type="ECO:0000313" key="3">
    <source>
        <dbReference type="EMBL" id="MBA0157934.1"/>
    </source>
</evidence>
<dbReference type="Proteomes" id="UP000584405">
    <property type="component" value="Unassembled WGS sequence"/>
</dbReference>
<dbReference type="Gene3D" id="1.20.1170.10">
    <property type="match status" value="1"/>
</dbReference>
<name>A0AAW3RP30_9GAMM</name>
<reference evidence="3 4" key="1">
    <citation type="submission" date="2020-07" db="EMBL/GenBank/DDBJ databases">
        <title>Updated taxonomy of Pectobacterium genus in the CIRM-CFBP bacterial collection: when new species reveal old endemic population.</title>
        <authorList>
            <person name="Pedron J."/>
            <person name="Barny M.A."/>
            <person name="Portier P."/>
        </authorList>
    </citation>
    <scope>NUCLEOTIDE SEQUENCE [LARGE SCALE GENOMIC DNA]</scope>
    <source>
        <strain evidence="3 4">CFBP5669</strain>
    </source>
</reference>
<keyword evidence="2" id="KW-0472">Membrane</keyword>
<keyword evidence="2" id="KW-0812">Transmembrane</keyword>
<organism evidence="3 4">
    <name type="scientific">Pectobacterium versatile</name>
    <dbReference type="NCBI Taxonomy" id="2488639"/>
    <lineage>
        <taxon>Bacteria</taxon>
        <taxon>Pseudomonadati</taxon>
        <taxon>Pseudomonadota</taxon>
        <taxon>Gammaproteobacteria</taxon>
        <taxon>Enterobacterales</taxon>
        <taxon>Pectobacteriaceae</taxon>
        <taxon>Pectobacterium</taxon>
    </lineage>
</organism>
<dbReference type="PANTHER" id="PTHR38443">
    <property type="match status" value="1"/>
</dbReference>
<gene>
    <name evidence="3" type="ORF">H0253_03640</name>
</gene>
<evidence type="ECO:0000313" key="4">
    <source>
        <dbReference type="Proteomes" id="UP000584405"/>
    </source>
</evidence>
<proteinExistence type="predicted"/>
<feature type="coiled-coil region" evidence="1">
    <location>
        <begin position="119"/>
        <end position="160"/>
    </location>
</feature>
<sequence>MTFNAQACNTQIDRSQSAMALLHSSCQALIEAEIQSVNASWYSQLDQDLGNAQQLVVAWRRSGTLYFQSDILNAIATCGDAITAAQGPLTQLFQQLETQFSSELREQAVNQLQALSPPLEAMQSQINNYISTLKGFEEQMMDAEETMQQTIAQVQAQEDNISITIDSINTQISNLRTQIGKDRQTIANVQSAEHQSILETIFGILLAPITGGLSLILAGIGVSSLIEAKDQLADMEKQISNYQQKIITQQEGLSNDERTVACLKGLTLSSGYVISDIDTINQTLDDLRTTWNIYQGEMETIIQDLSQATDNSVIVVANAWFQSACAEWQIIQSHITAISNPQFNTQFKTI</sequence>
<dbReference type="PANTHER" id="PTHR38443:SF2">
    <property type="entry name" value="NON-HEMOLYTIC ENTEROTOXIN LYTIC COMPONENT L1"/>
    <property type="match status" value="1"/>
</dbReference>
<protein>
    <recommendedName>
        <fullName evidence="5">Non-hemolytic enterotoxin lytic component L1</fullName>
    </recommendedName>
</protein>
<dbReference type="AlphaFoldDB" id="A0AAW3RP30"/>
<dbReference type="CDD" id="cd22655">
    <property type="entry name" value="ClyA_MakA-like"/>
    <property type="match status" value="1"/>
</dbReference>
<comment type="caution">
    <text evidence="3">The sequence shown here is derived from an EMBL/GenBank/DDBJ whole genome shotgun (WGS) entry which is preliminary data.</text>
</comment>
<dbReference type="SUPFAM" id="SSF58100">
    <property type="entry name" value="Bacterial hemolysins"/>
    <property type="match status" value="1"/>
</dbReference>
<evidence type="ECO:0008006" key="5">
    <source>
        <dbReference type="Google" id="ProtNLM"/>
    </source>
</evidence>